<name>A0A1H6FNX9_9EURY</name>
<keyword evidence="1" id="KW-1133">Transmembrane helix</keyword>
<sequence length="74" mass="7782">MLVILVGVVFVALGLVGVRYAAAIVAAQHQEGMAPLEDGHDELDDTDRVRVTKWTGAAFVALGVVIIAYSVGFV</sequence>
<reference evidence="3" key="1">
    <citation type="submission" date="2016-10" db="EMBL/GenBank/DDBJ databases">
        <authorList>
            <person name="Varghese N."/>
            <person name="Submissions S."/>
        </authorList>
    </citation>
    <scope>NUCLEOTIDE SEQUENCE [LARGE SCALE GENOMIC DNA]</scope>
    <source>
        <strain evidence="3">CGMCC 1.8981</strain>
    </source>
</reference>
<protein>
    <submittedName>
        <fullName evidence="2">Uncharacterized protein</fullName>
    </submittedName>
</protein>
<evidence type="ECO:0000256" key="1">
    <source>
        <dbReference type="SAM" id="Phobius"/>
    </source>
</evidence>
<dbReference type="AlphaFoldDB" id="A0A1H6FNX9"/>
<dbReference type="RefSeq" id="WP_090504754.1">
    <property type="nucleotide sequence ID" value="NZ_FNWL01000001.1"/>
</dbReference>
<feature type="transmembrane region" description="Helical" evidence="1">
    <location>
        <begin position="51"/>
        <end position="71"/>
    </location>
</feature>
<dbReference type="EMBL" id="FNWL01000001">
    <property type="protein sequence ID" value="SEH11838.1"/>
    <property type="molecule type" value="Genomic_DNA"/>
</dbReference>
<keyword evidence="3" id="KW-1185">Reference proteome</keyword>
<accession>A0A1H6FNX9</accession>
<evidence type="ECO:0000313" key="3">
    <source>
        <dbReference type="Proteomes" id="UP000199112"/>
    </source>
</evidence>
<proteinExistence type="predicted"/>
<gene>
    <name evidence="2" type="ORF">SAMN04487967_0539</name>
</gene>
<evidence type="ECO:0000313" key="2">
    <source>
        <dbReference type="EMBL" id="SEH11838.1"/>
    </source>
</evidence>
<organism evidence="2 3">
    <name type="scientific">Natronorubrum sediminis</name>
    <dbReference type="NCBI Taxonomy" id="640943"/>
    <lineage>
        <taxon>Archaea</taxon>
        <taxon>Methanobacteriati</taxon>
        <taxon>Methanobacteriota</taxon>
        <taxon>Stenosarchaea group</taxon>
        <taxon>Halobacteria</taxon>
        <taxon>Halobacteriales</taxon>
        <taxon>Natrialbaceae</taxon>
        <taxon>Natronorubrum</taxon>
    </lineage>
</organism>
<dbReference type="OrthoDB" id="205914at2157"/>
<keyword evidence="1" id="KW-0472">Membrane</keyword>
<keyword evidence="1" id="KW-0812">Transmembrane</keyword>
<dbReference type="Proteomes" id="UP000199112">
    <property type="component" value="Unassembled WGS sequence"/>
</dbReference>